<dbReference type="HOGENOM" id="CLU_032332_0_0_1"/>
<dbReference type="RefSeq" id="XP_040682822.1">
    <property type="nucleotide sequence ID" value="XM_040819557.1"/>
</dbReference>
<accession>A0A0B2WZS7</accession>
<dbReference type="Proteomes" id="UP000030816">
    <property type="component" value="Unassembled WGS sequence"/>
</dbReference>
<dbReference type="PANTHER" id="PTHR42080">
    <property type="entry name" value="SRR1 DOMAIN-CONTAINING PROTEIN"/>
    <property type="match status" value="1"/>
</dbReference>
<dbReference type="OrthoDB" id="5230585at2759"/>
<dbReference type="Pfam" id="PF07985">
    <property type="entry name" value="SRR1"/>
    <property type="match status" value="1"/>
</dbReference>
<dbReference type="PANTHER" id="PTHR42080:SF3">
    <property type="entry name" value="SRR1-LIKE DOMAIN-CONTAINING PROTEIN"/>
    <property type="match status" value="1"/>
</dbReference>
<feature type="region of interest" description="Disordered" evidence="1">
    <location>
        <begin position="379"/>
        <end position="398"/>
    </location>
</feature>
<comment type="caution">
    <text evidence="3">The sequence shown here is derived from an EMBL/GenBank/DDBJ whole genome shotgun (WGS) entry which is preliminary data.</text>
</comment>
<proteinExistence type="predicted"/>
<sequence>MSDQDGTAASDEWSDQETALTEEEVASRDAFVASVRELYEAGTPFFTREMIQLAQDQVDQIANDSATPRRVDRLGFDGKMHPQYVSPSSAFSKVHNEVYLPRVSYKSFESLTMLSPRRQCLDALVSVGIASVCDGVTDESDISQDVVRRAFDECLDLWEQSDEWAGLKERIRPHLSTLPMTIDKIIGFGLGDLSIAVARDVDEEMKKRSSEQHALMLTLAGILEETTGNGVKCHAQDPAYSNICKEILAQRGVDVVHGDRGFLLVDDKSIVLSFSPNVPVRQVIADLTRPAMMVWDIMSKPERSEWRRSRGVWISPHTTDPVSPRVLAMKEEKGERDFKAATRSESLPVEEKQLGIAPSFEKGAQTDMMTMASEPGMAKVMKDGHTSADHKQQEQYNK</sequence>
<dbReference type="AlphaFoldDB" id="A0A0B2WZS7"/>
<evidence type="ECO:0000313" key="3">
    <source>
        <dbReference type="EMBL" id="KHO01757.1"/>
    </source>
</evidence>
<dbReference type="EMBL" id="AZHE01000001">
    <property type="protein sequence ID" value="KHO01757.1"/>
    <property type="molecule type" value="Genomic_DNA"/>
</dbReference>
<feature type="domain" description="SRR1-like" evidence="2">
    <location>
        <begin position="170"/>
        <end position="295"/>
    </location>
</feature>
<evidence type="ECO:0000313" key="4">
    <source>
        <dbReference type="Proteomes" id="UP000030816"/>
    </source>
</evidence>
<protein>
    <recommendedName>
        <fullName evidence="2">SRR1-like domain-containing protein</fullName>
    </recommendedName>
</protein>
<reference evidence="3 4" key="1">
    <citation type="journal article" date="2014" name="Proc. Natl. Acad. Sci. U.S.A.">
        <title>Trajectory and genomic determinants of fungal-pathogen speciation and host adaptation.</title>
        <authorList>
            <person name="Hu X."/>
            <person name="Xiao G."/>
            <person name="Zheng P."/>
            <person name="Shang Y."/>
            <person name="Su Y."/>
            <person name="Zhang X."/>
            <person name="Liu X."/>
            <person name="Zhan S."/>
            <person name="St Leger R.J."/>
            <person name="Wang C."/>
        </authorList>
    </citation>
    <scope>NUCLEOTIDE SEQUENCE [LARGE SCALE GENOMIC DNA]</scope>
    <source>
        <strain evidence="3 4">ARSEF 1941</strain>
    </source>
</reference>
<evidence type="ECO:0000259" key="2">
    <source>
        <dbReference type="Pfam" id="PF07985"/>
    </source>
</evidence>
<organism evidence="3 4">
    <name type="scientific">Metarhizium album (strain ARSEF 1941)</name>
    <dbReference type="NCBI Taxonomy" id="1081103"/>
    <lineage>
        <taxon>Eukaryota</taxon>
        <taxon>Fungi</taxon>
        <taxon>Dikarya</taxon>
        <taxon>Ascomycota</taxon>
        <taxon>Pezizomycotina</taxon>
        <taxon>Sordariomycetes</taxon>
        <taxon>Hypocreomycetidae</taxon>
        <taxon>Hypocreales</taxon>
        <taxon>Clavicipitaceae</taxon>
        <taxon>Metarhizium</taxon>
    </lineage>
</organism>
<name>A0A0B2WZS7_METAS</name>
<feature type="compositionally biased region" description="Basic and acidic residues" evidence="1">
    <location>
        <begin position="380"/>
        <end position="398"/>
    </location>
</feature>
<gene>
    <name evidence="3" type="ORF">MAM_00758</name>
</gene>
<evidence type="ECO:0000256" key="1">
    <source>
        <dbReference type="SAM" id="MobiDB-lite"/>
    </source>
</evidence>
<dbReference type="GeneID" id="63735213"/>
<dbReference type="InterPro" id="IPR012942">
    <property type="entry name" value="SRR1-like"/>
</dbReference>
<feature type="region of interest" description="Disordered" evidence="1">
    <location>
        <begin position="1"/>
        <end position="20"/>
    </location>
</feature>
<keyword evidence="4" id="KW-1185">Reference proteome</keyword>